<protein>
    <submittedName>
        <fullName evidence="4">KH domain-containing protein</fullName>
    </submittedName>
</protein>
<dbReference type="AlphaFoldDB" id="A0A6B3NIK7"/>
<evidence type="ECO:0000256" key="2">
    <source>
        <dbReference type="ARBA" id="ARBA00022884"/>
    </source>
</evidence>
<evidence type="ECO:0000313" key="4">
    <source>
        <dbReference type="EMBL" id="NER29068.1"/>
    </source>
</evidence>
<name>A0A6B3NIK7_9CYAN</name>
<sequence length="141" mass="15670">MSLNKYVPEITSASLKATSPDYESLVRFLIEPFLESPNSLSVDCEDSNSNGRVWIRLAFEGTDKGRVFGRGGRNIQAIRTLIKAIGQAAGQSVYLDIYEGSPPASHREMNSGRNRTKRSSPKRLSTPKLAPRFRSQSNNDH</sequence>
<accession>A0A6B3NIK7</accession>
<dbReference type="PANTHER" id="PTHR34654">
    <property type="entry name" value="UPF0109 PROTEIN SCO5592"/>
    <property type="match status" value="1"/>
</dbReference>
<dbReference type="CDD" id="cd22533">
    <property type="entry name" value="KH-II_YlqC-like"/>
    <property type="match status" value="1"/>
</dbReference>
<comment type="caution">
    <text evidence="4">The sequence shown here is derived from an EMBL/GenBank/DDBJ whole genome shotgun (WGS) entry which is preliminary data.</text>
</comment>
<evidence type="ECO:0000256" key="1">
    <source>
        <dbReference type="ARBA" id="ARBA00022490"/>
    </source>
</evidence>
<keyword evidence="2" id="KW-0694">RNA-binding</keyword>
<dbReference type="EMBL" id="JAAHFQ010000303">
    <property type="protein sequence ID" value="NER29068.1"/>
    <property type="molecule type" value="Genomic_DNA"/>
</dbReference>
<feature type="region of interest" description="Disordered" evidence="3">
    <location>
        <begin position="99"/>
        <end position="141"/>
    </location>
</feature>
<dbReference type="GO" id="GO:0003723">
    <property type="term" value="F:RNA binding"/>
    <property type="evidence" value="ECO:0007669"/>
    <property type="project" value="UniProtKB-KW"/>
</dbReference>
<dbReference type="Pfam" id="PF13083">
    <property type="entry name" value="KH_KhpA-B"/>
    <property type="match status" value="1"/>
</dbReference>
<reference evidence="4" key="1">
    <citation type="submission" date="2019-11" db="EMBL/GenBank/DDBJ databases">
        <title>Genomic insights into an expanded diversity of filamentous marine cyanobacteria reveals the extraordinary biosynthetic potential of Moorea and Okeania.</title>
        <authorList>
            <person name="Ferreira Leao T."/>
            <person name="Wang M."/>
            <person name="Moss N."/>
            <person name="Da Silva R."/>
            <person name="Sanders J."/>
            <person name="Nurk S."/>
            <person name="Gurevich A."/>
            <person name="Humphrey G."/>
            <person name="Reher R."/>
            <person name="Zhu Q."/>
            <person name="Belda-Ferre P."/>
            <person name="Glukhov E."/>
            <person name="Rex R."/>
            <person name="Dorrestein P.C."/>
            <person name="Knight R."/>
            <person name="Pevzner P."/>
            <person name="Gerwick W.H."/>
            <person name="Gerwick L."/>
        </authorList>
    </citation>
    <scope>NUCLEOTIDE SEQUENCE</scope>
    <source>
        <strain evidence="4">SIO1C4</strain>
    </source>
</reference>
<keyword evidence="1" id="KW-0963">Cytoplasm</keyword>
<organism evidence="4">
    <name type="scientific">Symploca sp. SIO1C4</name>
    <dbReference type="NCBI Taxonomy" id="2607765"/>
    <lineage>
        <taxon>Bacteria</taxon>
        <taxon>Bacillati</taxon>
        <taxon>Cyanobacteriota</taxon>
        <taxon>Cyanophyceae</taxon>
        <taxon>Coleofasciculales</taxon>
        <taxon>Coleofasciculaceae</taxon>
        <taxon>Symploca</taxon>
    </lineage>
</organism>
<proteinExistence type="predicted"/>
<gene>
    <name evidence="4" type="ORF">F6J89_15875</name>
</gene>
<dbReference type="PANTHER" id="PTHR34654:SF1">
    <property type="entry name" value="RNA-BINDING PROTEIN KHPA"/>
    <property type="match status" value="1"/>
</dbReference>
<dbReference type="InterPro" id="IPR020627">
    <property type="entry name" value="KhpA"/>
</dbReference>
<evidence type="ECO:0000256" key="3">
    <source>
        <dbReference type="SAM" id="MobiDB-lite"/>
    </source>
</evidence>